<gene>
    <name evidence="10" type="ORF">CBOVIS_LOCUS8631</name>
</gene>
<keyword evidence="7" id="KW-0539">Nucleus</keyword>
<evidence type="ECO:0000313" key="10">
    <source>
        <dbReference type="EMBL" id="CAB3406573.1"/>
    </source>
</evidence>
<dbReference type="AlphaFoldDB" id="A0A8S1EY42"/>
<dbReference type="Proteomes" id="UP000494206">
    <property type="component" value="Unassembled WGS sequence"/>
</dbReference>
<proteinExistence type="inferred from homology"/>
<evidence type="ECO:0000259" key="9">
    <source>
        <dbReference type="PROSITE" id="PS50250"/>
    </source>
</evidence>
<dbReference type="InterPro" id="IPR050756">
    <property type="entry name" value="CSN3"/>
</dbReference>
<dbReference type="PROSITE" id="PS50250">
    <property type="entry name" value="PCI"/>
    <property type="match status" value="1"/>
</dbReference>
<dbReference type="PANTHER" id="PTHR10758:SF1">
    <property type="entry name" value="COP9 SIGNALOSOME COMPLEX SUBUNIT 3"/>
    <property type="match status" value="1"/>
</dbReference>
<dbReference type="Pfam" id="PF01399">
    <property type="entry name" value="PCI"/>
    <property type="match status" value="1"/>
</dbReference>
<organism evidence="10 11">
    <name type="scientific">Caenorhabditis bovis</name>
    <dbReference type="NCBI Taxonomy" id="2654633"/>
    <lineage>
        <taxon>Eukaryota</taxon>
        <taxon>Metazoa</taxon>
        <taxon>Ecdysozoa</taxon>
        <taxon>Nematoda</taxon>
        <taxon>Chromadorea</taxon>
        <taxon>Rhabditida</taxon>
        <taxon>Rhabditina</taxon>
        <taxon>Rhabditomorpha</taxon>
        <taxon>Rhabditoidea</taxon>
        <taxon>Rhabditidae</taxon>
        <taxon>Peloderinae</taxon>
        <taxon>Caenorhabditis</taxon>
    </lineage>
</organism>
<evidence type="ECO:0000256" key="4">
    <source>
        <dbReference type="ARBA" id="ARBA00014878"/>
    </source>
</evidence>
<reference evidence="10 11" key="1">
    <citation type="submission" date="2020-04" db="EMBL/GenBank/DDBJ databases">
        <authorList>
            <person name="Laetsch R D."/>
            <person name="Stevens L."/>
            <person name="Kumar S."/>
            <person name="Blaxter L. M."/>
        </authorList>
    </citation>
    <scope>NUCLEOTIDE SEQUENCE [LARGE SCALE GENOMIC DNA]</scope>
</reference>
<sequence>MSSLLAKLLPGSSSSAQSDVTCMETLCKIINDLSTESTDSVGPKVAELTRKSKEIFEKKTVDIEAFLLNCSPNVGSAAMIAAIKAMFDTSFAKNYEHGTDRAVELLKHYLDEGKLVSAHLKIVPDIVFPLIRCVGFYCLEKKNEPEIGESIIISALEQLLFDDPNTKNFITSCHCALFACALRTRNFKKVEPFIVEFVEGIFNEVPVDDAQDEAVKPSEASSSKPAKSFDKDAGNGWKSVKSKMTAGCSSVNTPVVSGYPHINPNYILQYLYYGALILIELKQYKRAMILLEACVSLPAVQASDLQLEAYKKFILVSLLVEGKVLEISDRSIAVNRIIKSRLGDYRCLTEIRFKRGDNTHGQIQDRVSTYQKRFEADDNLALLELVELEMKKKAVLAVCKLYSSIKVFDIKRLAGFVSDEETLEIIESLVNENRITVRFDATKSFVIWSENVPEVTAEQVANVTQKLDWINQLLQEKLRVLSTPPFSKSAKSALNDDEGLSMHQLEA</sequence>
<evidence type="ECO:0000256" key="5">
    <source>
        <dbReference type="ARBA" id="ARBA00022490"/>
    </source>
</evidence>
<dbReference type="Pfam" id="PF22788">
    <property type="entry name" value="COP9_hel_rpt"/>
    <property type="match status" value="1"/>
</dbReference>
<evidence type="ECO:0000313" key="11">
    <source>
        <dbReference type="Proteomes" id="UP000494206"/>
    </source>
</evidence>
<accession>A0A8S1EY42</accession>
<protein>
    <recommendedName>
        <fullName evidence="4">COP9 signalosome complex subunit 3</fullName>
    </recommendedName>
</protein>
<dbReference type="EMBL" id="CADEPM010000005">
    <property type="protein sequence ID" value="CAB3406573.1"/>
    <property type="molecule type" value="Genomic_DNA"/>
</dbReference>
<feature type="compositionally biased region" description="Low complexity" evidence="8">
    <location>
        <begin position="217"/>
        <end position="226"/>
    </location>
</feature>
<feature type="domain" description="PCI" evidence="9">
    <location>
        <begin position="283"/>
        <end position="453"/>
    </location>
</feature>
<dbReference type="GO" id="GO:0006511">
    <property type="term" value="P:ubiquitin-dependent protein catabolic process"/>
    <property type="evidence" value="ECO:0007669"/>
    <property type="project" value="TreeGrafter"/>
</dbReference>
<comment type="subcellular location">
    <subcellularLocation>
        <location evidence="2">Cytoplasm</location>
    </subcellularLocation>
    <subcellularLocation>
        <location evidence="1">Nucleus</location>
    </subcellularLocation>
</comment>
<dbReference type="InterPro" id="IPR000717">
    <property type="entry name" value="PCI_dom"/>
</dbReference>
<keyword evidence="6" id="KW-0736">Signalosome</keyword>
<evidence type="ECO:0000256" key="1">
    <source>
        <dbReference type="ARBA" id="ARBA00004123"/>
    </source>
</evidence>
<evidence type="ECO:0000256" key="2">
    <source>
        <dbReference type="ARBA" id="ARBA00004496"/>
    </source>
</evidence>
<comment type="caution">
    <text evidence="10">The sequence shown here is derived from an EMBL/GenBank/DDBJ whole genome shotgun (WGS) entry which is preliminary data.</text>
</comment>
<dbReference type="GO" id="GO:0008180">
    <property type="term" value="C:COP9 signalosome"/>
    <property type="evidence" value="ECO:0007669"/>
    <property type="project" value="UniProtKB-KW"/>
</dbReference>
<dbReference type="PANTHER" id="PTHR10758">
    <property type="entry name" value="26S PROTEASOME NON-ATPASE REGULATORY SUBUNIT 3/COP9 SIGNALOSOME COMPLEX SUBUNIT 3"/>
    <property type="match status" value="1"/>
</dbReference>
<name>A0A8S1EY42_9PELO</name>
<evidence type="ECO:0000256" key="8">
    <source>
        <dbReference type="SAM" id="MobiDB-lite"/>
    </source>
</evidence>
<evidence type="ECO:0000256" key="7">
    <source>
        <dbReference type="ARBA" id="ARBA00023242"/>
    </source>
</evidence>
<feature type="region of interest" description="Disordered" evidence="8">
    <location>
        <begin position="486"/>
        <end position="507"/>
    </location>
</feature>
<keyword evidence="11" id="KW-1185">Reference proteome</keyword>
<comment type="similarity">
    <text evidence="3">Belongs to the CSN3 family.</text>
</comment>
<feature type="region of interest" description="Disordered" evidence="8">
    <location>
        <begin position="213"/>
        <end position="234"/>
    </location>
</feature>
<evidence type="ECO:0000256" key="6">
    <source>
        <dbReference type="ARBA" id="ARBA00022790"/>
    </source>
</evidence>
<dbReference type="OrthoDB" id="29061at2759"/>
<keyword evidence="5" id="KW-0963">Cytoplasm</keyword>
<dbReference type="GO" id="GO:0005737">
    <property type="term" value="C:cytoplasm"/>
    <property type="evidence" value="ECO:0007669"/>
    <property type="project" value="UniProtKB-SubCell"/>
</dbReference>
<evidence type="ECO:0000256" key="3">
    <source>
        <dbReference type="ARBA" id="ARBA00007084"/>
    </source>
</evidence>
<dbReference type="InterPro" id="IPR055089">
    <property type="entry name" value="COP9_N"/>
</dbReference>